<accession>A0A7W3JRF9</accession>
<proteinExistence type="predicted"/>
<reference evidence="1 2" key="1">
    <citation type="submission" date="2020-07" db="EMBL/GenBank/DDBJ databases">
        <title>Sequencing the genomes of 1000 actinobacteria strains.</title>
        <authorList>
            <person name="Klenk H.-P."/>
        </authorList>
    </citation>
    <scope>NUCLEOTIDE SEQUENCE [LARGE SCALE GENOMIC DNA]</scope>
    <source>
        <strain evidence="1 2">DSM 27576</strain>
    </source>
</reference>
<dbReference type="AlphaFoldDB" id="A0A7W3JRF9"/>
<evidence type="ECO:0000313" key="2">
    <source>
        <dbReference type="Proteomes" id="UP000526083"/>
    </source>
</evidence>
<dbReference type="RefSeq" id="WP_167044925.1">
    <property type="nucleotide sequence ID" value="NZ_JAAOZB010000001.1"/>
</dbReference>
<gene>
    <name evidence="1" type="ORF">FHX48_002688</name>
</gene>
<comment type="caution">
    <text evidence="1">The sequence shown here is derived from an EMBL/GenBank/DDBJ whole genome shotgun (WGS) entry which is preliminary data.</text>
</comment>
<evidence type="ECO:0008006" key="3">
    <source>
        <dbReference type="Google" id="ProtNLM"/>
    </source>
</evidence>
<sequence length="203" mass="22188">MMEEYIRQDAAAGRFASWTHSTVIDEYIQGPIIERDTFAKLHALADIPARFPVGNAGLIHVYGYWLSAVHTPFGYKRDRWSQGHLAAALGQPRESFWLDYVDSVAPGSSTPLQRVTDACLPLLQAPPAAGARTADALVEGVFTRVVVTRPQNSPYSALVYGIDPGDGMRLVTTFPISEDPSALLSDFSATPSLRWNAAVLDNR</sequence>
<dbReference type="Proteomes" id="UP000526083">
    <property type="component" value="Unassembled WGS sequence"/>
</dbReference>
<organism evidence="1 2">
    <name type="scientific">Microbacterium halimionae</name>
    <dbReference type="NCBI Taxonomy" id="1526413"/>
    <lineage>
        <taxon>Bacteria</taxon>
        <taxon>Bacillati</taxon>
        <taxon>Actinomycetota</taxon>
        <taxon>Actinomycetes</taxon>
        <taxon>Micrococcales</taxon>
        <taxon>Microbacteriaceae</taxon>
        <taxon>Microbacterium</taxon>
    </lineage>
</organism>
<name>A0A7W3JRF9_9MICO</name>
<protein>
    <recommendedName>
        <fullName evidence="3">Amino acid deaminase</fullName>
    </recommendedName>
</protein>
<evidence type="ECO:0000313" key="1">
    <source>
        <dbReference type="EMBL" id="MBA8817583.1"/>
    </source>
</evidence>
<keyword evidence="2" id="KW-1185">Reference proteome</keyword>
<dbReference type="EMBL" id="JACGWY010000008">
    <property type="protein sequence ID" value="MBA8817583.1"/>
    <property type="molecule type" value="Genomic_DNA"/>
</dbReference>